<dbReference type="SMART" id="SM00504">
    <property type="entry name" value="Ubox"/>
    <property type="match status" value="1"/>
</dbReference>
<dbReference type="GO" id="GO:0004842">
    <property type="term" value="F:ubiquitin-protein transferase activity"/>
    <property type="evidence" value="ECO:0007669"/>
    <property type="project" value="InterPro"/>
</dbReference>
<comment type="caution">
    <text evidence="2">The sequence shown here is derived from an EMBL/GenBank/DDBJ whole genome shotgun (WGS) entry which is preliminary data.</text>
</comment>
<dbReference type="OrthoDB" id="10064100at2759"/>
<dbReference type="AlphaFoldDB" id="A0A1V9XFM6"/>
<name>A0A1V9XFM6_9ACAR</name>
<proteinExistence type="predicted"/>
<dbReference type="InterPro" id="IPR003613">
    <property type="entry name" value="Ubox_domain"/>
</dbReference>
<evidence type="ECO:0000259" key="1">
    <source>
        <dbReference type="PROSITE" id="PS51698"/>
    </source>
</evidence>
<protein>
    <submittedName>
        <fullName evidence="2">WD repeat</fullName>
    </submittedName>
</protein>
<dbReference type="PANTHER" id="PTHR46573:SF1">
    <property type="entry name" value="WD REPEAT, SAM AND U-BOX DOMAIN-CONTAINING PROTEIN 1"/>
    <property type="match status" value="1"/>
</dbReference>
<organism evidence="2 3">
    <name type="scientific">Tropilaelaps mercedesae</name>
    <dbReference type="NCBI Taxonomy" id="418985"/>
    <lineage>
        <taxon>Eukaryota</taxon>
        <taxon>Metazoa</taxon>
        <taxon>Ecdysozoa</taxon>
        <taxon>Arthropoda</taxon>
        <taxon>Chelicerata</taxon>
        <taxon>Arachnida</taxon>
        <taxon>Acari</taxon>
        <taxon>Parasitiformes</taxon>
        <taxon>Mesostigmata</taxon>
        <taxon>Gamasina</taxon>
        <taxon>Dermanyssoidea</taxon>
        <taxon>Laelapidae</taxon>
        <taxon>Tropilaelaps</taxon>
    </lineage>
</organism>
<gene>
    <name evidence="2" type="ORF">BIW11_10475</name>
</gene>
<dbReference type="Pfam" id="PF04564">
    <property type="entry name" value="U-box"/>
    <property type="match status" value="1"/>
</dbReference>
<dbReference type="Gene3D" id="3.30.40.10">
    <property type="entry name" value="Zinc/RING finger domain, C3HC4 (zinc finger)"/>
    <property type="match status" value="1"/>
</dbReference>
<evidence type="ECO:0000313" key="3">
    <source>
        <dbReference type="Proteomes" id="UP000192247"/>
    </source>
</evidence>
<keyword evidence="3" id="KW-1185">Reference proteome</keyword>
<dbReference type="PANTHER" id="PTHR46573">
    <property type="entry name" value="WD REPEAT, SAM AND U-BOX DOMAIN-CONTAINING PROTEIN 1"/>
    <property type="match status" value="1"/>
</dbReference>
<dbReference type="InParanoid" id="A0A1V9XFM6"/>
<sequence>MQDPVIAADGYSYERGAIAQWLESGKVASPMTNEPLEHSMLIPNKTLDLLLRKLTN</sequence>
<dbReference type="InterPro" id="IPR052085">
    <property type="entry name" value="WD-SAM-U-box"/>
</dbReference>
<dbReference type="STRING" id="418985.A0A1V9XFM6"/>
<reference evidence="2 3" key="1">
    <citation type="journal article" date="2017" name="Gigascience">
        <title>Draft genome of the honey bee ectoparasitic mite, Tropilaelaps mercedesae, is shaped by the parasitic life history.</title>
        <authorList>
            <person name="Dong X."/>
            <person name="Armstrong S.D."/>
            <person name="Xia D."/>
            <person name="Makepeace B.L."/>
            <person name="Darby A.C."/>
            <person name="Kadowaki T."/>
        </authorList>
    </citation>
    <scope>NUCLEOTIDE SEQUENCE [LARGE SCALE GENOMIC DNA]</scope>
    <source>
        <strain evidence="2">Wuxi-XJTLU</strain>
    </source>
</reference>
<dbReference type="EMBL" id="MNPL01012083">
    <property type="protein sequence ID" value="OQR72299.1"/>
    <property type="molecule type" value="Genomic_DNA"/>
</dbReference>
<feature type="domain" description="U-box" evidence="1">
    <location>
        <begin position="1"/>
        <end position="56"/>
    </location>
</feature>
<accession>A0A1V9XFM6</accession>
<dbReference type="PROSITE" id="PS51698">
    <property type="entry name" value="U_BOX"/>
    <property type="match status" value="1"/>
</dbReference>
<dbReference type="InterPro" id="IPR013083">
    <property type="entry name" value="Znf_RING/FYVE/PHD"/>
</dbReference>
<dbReference type="CDD" id="cd16655">
    <property type="entry name" value="RING-Ubox_WDSUB1-like"/>
    <property type="match status" value="1"/>
</dbReference>
<dbReference type="Proteomes" id="UP000192247">
    <property type="component" value="Unassembled WGS sequence"/>
</dbReference>
<dbReference type="GO" id="GO:0016567">
    <property type="term" value="P:protein ubiquitination"/>
    <property type="evidence" value="ECO:0007669"/>
    <property type="project" value="InterPro"/>
</dbReference>
<dbReference type="SUPFAM" id="SSF57850">
    <property type="entry name" value="RING/U-box"/>
    <property type="match status" value="1"/>
</dbReference>
<evidence type="ECO:0000313" key="2">
    <source>
        <dbReference type="EMBL" id="OQR72299.1"/>
    </source>
</evidence>